<proteinExistence type="predicted"/>
<dbReference type="OrthoDB" id="3535985at2"/>
<name>A0A5M3VVM3_9ACTN</name>
<evidence type="ECO:0000313" key="3">
    <source>
        <dbReference type="EMBL" id="GES00554.1"/>
    </source>
</evidence>
<reference evidence="3 4" key="1">
    <citation type="submission" date="2019-10" db="EMBL/GenBank/DDBJ databases">
        <title>Whole genome shotgun sequence of Acrocarpospora corrugata NBRC 13972.</title>
        <authorList>
            <person name="Ichikawa N."/>
            <person name="Kimura A."/>
            <person name="Kitahashi Y."/>
            <person name="Komaki H."/>
            <person name="Oguchi A."/>
        </authorList>
    </citation>
    <scope>NUCLEOTIDE SEQUENCE [LARGE SCALE GENOMIC DNA]</scope>
    <source>
        <strain evidence="3 4">NBRC 13972</strain>
    </source>
</reference>
<gene>
    <name evidence="3" type="ORF">Acor_26180</name>
</gene>
<keyword evidence="2" id="KW-0472">Membrane</keyword>
<evidence type="ECO:0000256" key="1">
    <source>
        <dbReference type="SAM" id="MobiDB-lite"/>
    </source>
</evidence>
<accession>A0A5M3VVM3</accession>
<sequence length="444" mass="46608">MGLLGSTLLLTSSAEAVDTGHYHFVYRCTPGDTQGKLLGATPVDIDVTISVPETVFVGQALQIGWSIKQPASGSSLKFPTDFIAGGKVSALGRVNVSGLLNGSLDSLGASAALAALKAGDNVTYPELSSGAAATDKEGQISVAPGGLRISFTPPKSTIQLNDNVTRTASAPAPLPAHEEGPIKYQLGWEYELGRGANPVITWGDTKKTRKDDVHVIGASNTVEVAFEGTGIEYVGERHRLFGDVAVQVLNLDDSAVAGHPVETVHPWQKSVSNQEEVDANKWFADQTLWSKTGLPYGKYKAKLTYTHQPTRGFFLVDGFNVLTQELAAPPTYFDVLCAPPDGAVPAKVKVIKATATATPTPTNTHTPTPRPTTTTTVTVTPSASTSQSPQVAVTPKGGAQTGEMAVDGPSGRVYLWLGVVTVLASVGVGLVWRRRVRADAGRVG</sequence>
<protein>
    <submittedName>
        <fullName evidence="3">Uncharacterized protein</fullName>
    </submittedName>
</protein>
<dbReference type="RefSeq" id="WP_155336886.1">
    <property type="nucleotide sequence ID" value="NZ_BAAABN010000014.1"/>
</dbReference>
<evidence type="ECO:0000256" key="2">
    <source>
        <dbReference type="SAM" id="Phobius"/>
    </source>
</evidence>
<keyword evidence="2" id="KW-1133">Transmembrane helix</keyword>
<dbReference type="Proteomes" id="UP000334990">
    <property type="component" value="Unassembled WGS sequence"/>
</dbReference>
<dbReference type="Gene3D" id="2.60.120.260">
    <property type="entry name" value="Galactose-binding domain-like"/>
    <property type="match status" value="1"/>
</dbReference>
<comment type="caution">
    <text evidence="3">The sequence shown here is derived from an EMBL/GenBank/DDBJ whole genome shotgun (WGS) entry which is preliminary data.</text>
</comment>
<keyword evidence="4" id="KW-1185">Reference proteome</keyword>
<evidence type="ECO:0000313" key="4">
    <source>
        <dbReference type="Proteomes" id="UP000334990"/>
    </source>
</evidence>
<feature type="transmembrane region" description="Helical" evidence="2">
    <location>
        <begin position="413"/>
        <end position="432"/>
    </location>
</feature>
<dbReference type="AlphaFoldDB" id="A0A5M3VVM3"/>
<feature type="compositionally biased region" description="Low complexity" evidence="1">
    <location>
        <begin position="357"/>
        <end position="393"/>
    </location>
</feature>
<feature type="region of interest" description="Disordered" evidence="1">
    <location>
        <begin position="357"/>
        <end position="402"/>
    </location>
</feature>
<dbReference type="EMBL" id="BLAD01000045">
    <property type="protein sequence ID" value="GES00554.1"/>
    <property type="molecule type" value="Genomic_DNA"/>
</dbReference>
<keyword evidence="2" id="KW-0812">Transmembrane</keyword>
<organism evidence="3 4">
    <name type="scientific">Acrocarpospora corrugata</name>
    <dbReference type="NCBI Taxonomy" id="35763"/>
    <lineage>
        <taxon>Bacteria</taxon>
        <taxon>Bacillati</taxon>
        <taxon>Actinomycetota</taxon>
        <taxon>Actinomycetes</taxon>
        <taxon>Streptosporangiales</taxon>
        <taxon>Streptosporangiaceae</taxon>
        <taxon>Acrocarpospora</taxon>
    </lineage>
</organism>